<dbReference type="SUPFAM" id="SSF53098">
    <property type="entry name" value="Ribonuclease H-like"/>
    <property type="match status" value="1"/>
</dbReference>
<comment type="function">
    <text evidence="3 14 16">Endonuclease that specifically degrades the RNA of RNA-DNA hybrids.</text>
</comment>
<evidence type="ECO:0000256" key="11">
    <source>
        <dbReference type="ARBA" id="ARBA00022759"/>
    </source>
</evidence>
<accession>A0A942ULS7</accession>
<dbReference type="AlphaFoldDB" id="A0A942ULS7"/>
<evidence type="ECO:0000256" key="5">
    <source>
        <dbReference type="ARBA" id="ARBA00007383"/>
    </source>
</evidence>
<dbReference type="GO" id="GO:0003723">
    <property type="term" value="F:RNA binding"/>
    <property type="evidence" value="ECO:0007669"/>
    <property type="project" value="UniProtKB-UniRule"/>
</dbReference>
<reference evidence="18 19" key="1">
    <citation type="submission" date="2021-05" db="EMBL/GenBank/DDBJ databases">
        <title>Novel Bacillus species.</title>
        <authorList>
            <person name="Liu G."/>
        </authorList>
    </citation>
    <scope>NUCLEOTIDE SEQUENCE [LARGE SCALE GENOMIC DNA]</scope>
    <source>
        <strain evidence="18 19">FJAT-49682</strain>
    </source>
</reference>
<protein>
    <recommendedName>
        <fullName evidence="7 14">Ribonuclease HII</fullName>
        <shortName evidence="14">RNase HII</shortName>
        <ecNumber evidence="6 14">3.1.26.4</ecNumber>
    </recommendedName>
</protein>
<keyword evidence="12 14" id="KW-0378">Hydrolase</keyword>
<feature type="domain" description="RNase H type-2" evidence="17">
    <location>
        <begin position="72"/>
        <end position="255"/>
    </location>
</feature>
<dbReference type="Pfam" id="PF01351">
    <property type="entry name" value="RNase_HII"/>
    <property type="match status" value="1"/>
</dbReference>
<keyword evidence="19" id="KW-1185">Reference proteome</keyword>
<comment type="subcellular location">
    <subcellularLocation>
        <location evidence="4 14">Cytoplasm</location>
    </subcellularLocation>
</comment>
<dbReference type="RefSeq" id="WP_213096622.1">
    <property type="nucleotide sequence ID" value="NZ_JAGYPH010000001.1"/>
</dbReference>
<dbReference type="PROSITE" id="PS51975">
    <property type="entry name" value="RNASE_H_2"/>
    <property type="match status" value="1"/>
</dbReference>
<feature type="binding site" evidence="14 15">
    <location>
        <position position="170"/>
    </location>
    <ligand>
        <name>a divalent metal cation</name>
        <dbReference type="ChEBI" id="CHEBI:60240"/>
    </ligand>
</feature>
<comment type="catalytic activity">
    <reaction evidence="1 14 15 16">
        <text>Endonucleolytic cleavage to 5'-phosphomonoester.</text>
        <dbReference type="EC" id="3.1.26.4"/>
    </reaction>
</comment>
<evidence type="ECO:0000256" key="15">
    <source>
        <dbReference type="PROSITE-ProRule" id="PRU01319"/>
    </source>
</evidence>
<dbReference type="GO" id="GO:0004523">
    <property type="term" value="F:RNA-DNA hybrid ribonuclease activity"/>
    <property type="evidence" value="ECO:0007669"/>
    <property type="project" value="UniProtKB-UniRule"/>
</dbReference>
<evidence type="ECO:0000256" key="3">
    <source>
        <dbReference type="ARBA" id="ARBA00004065"/>
    </source>
</evidence>
<comment type="cofactor">
    <cofactor evidence="14 15">
        <name>Mn(2+)</name>
        <dbReference type="ChEBI" id="CHEBI:29035"/>
    </cofactor>
    <cofactor evidence="14 15">
        <name>Mg(2+)</name>
        <dbReference type="ChEBI" id="CHEBI:18420"/>
    </cofactor>
    <text evidence="14 15">Manganese or magnesium. Binds 1 divalent metal ion per monomer in the absence of substrate. May bind a second metal ion after substrate binding.</text>
</comment>
<dbReference type="GO" id="GO:0030145">
    <property type="term" value="F:manganese ion binding"/>
    <property type="evidence" value="ECO:0007669"/>
    <property type="project" value="UniProtKB-UniRule"/>
</dbReference>
<dbReference type="HAMAP" id="MF_00052_B">
    <property type="entry name" value="RNase_HII_B"/>
    <property type="match status" value="1"/>
</dbReference>
<dbReference type="PANTHER" id="PTHR10954">
    <property type="entry name" value="RIBONUCLEASE H2 SUBUNIT A"/>
    <property type="match status" value="1"/>
</dbReference>
<dbReference type="EMBL" id="JAGYPN010000001">
    <property type="protein sequence ID" value="MBS4221612.1"/>
    <property type="molecule type" value="Genomic_DNA"/>
</dbReference>
<sequence length="255" mass="29071">MKTASVKEIKRILMNVKDEHDPLIAELATDTRKGVIELLDKWRRARLQEKQDWHNYQSMTQFEQEARIQGYQYIAGIDEAGRGPLAGPVVSAAVILHENSYFQGLNDSKKINEQKRKELYRRIMDEAIAVGIGIISAEEIDRLNIYEATKKSMREAIQNLSTQPDYLLIDAVNLKSIYPENPIIKGDARSVSIAAASIIAKVTRDQIMKEYHHKYPDYGFNVHMGYGTKIHLEAIKTFGPCSIHRKTFAPLKTMP</sequence>
<evidence type="ECO:0000256" key="8">
    <source>
        <dbReference type="ARBA" id="ARBA00022490"/>
    </source>
</evidence>
<evidence type="ECO:0000256" key="1">
    <source>
        <dbReference type="ARBA" id="ARBA00000077"/>
    </source>
</evidence>
<dbReference type="NCBIfam" id="NF000594">
    <property type="entry name" value="PRK00015.1-1"/>
    <property type="match status" value="1"/>
</dbReference>
<comment type="cofactor">
    <cofactor evidence="2">
        <name>Mg(2+)</name>
        <dbReference type="ChEBI" id="CHEBI:18420"/>
    </cofactor>
</comment>
<dbReference type="PANTHER" id="PTHR10954:SF18">
    <property type="entry name" value="RIBONUCLEASE HII"/>
    <property type="match status" value="1"/>
</dbReference>
<keyword evidence="8 14" id="KW-0963">Cytoplasm</keyword>
<comment type="similarity">
    <text evidence="5 14 16">Belongs to the RNase HII family.</text>
</comment>
<dbReference type="InterPro" id="IPR036397">
    <property type="entry name" value="RNaseH_sf"/>
</dbReference>
<dbReference type="InterPro" id="IPR024567">
    <property type="entry name" value="RNase_HII/HIII_dom"/>
</dbReference>
<dbReference type="InterPro" id="IPR022898">
    <property type="entry name" value="RNase_HII"/>
</dbReference>
<evidence type="ECO:0000256" key="2">
    <source>
        <dbReference type="ARBA" id="ARBA00001946"/>
    </source>
</evidence>
<keyword evidence="11 14" id="KW-0255">Endonuclease</keyword>
<gene>
    <name evidence="14" type="primary">rnhB</name>
    <name evidence="18" type="ORF">KHA91_02420</name>
</gene>
<evidence type="ECO:0000256" key="16">
    <source>
        <dbReference type="RuleBase" id="RU003515"/>
    </source>
</evidence>
<dbReference type="Gene3D" id="3.30.420.10">
    <property type="entry name" value="Ribonuclease H-like superfamily/Ribonuclease H"/>
    <property type="match status" value="1"/>
</dbReference>
<dbReference type="GO" id="GO:0043137">
    <property type="term" value="P:DNA replication, removal of RNA primer"/>
    <property type="evidence" value="ECO:0007669"/>
    <property type="project" value="TreeGrafter"/>
</dbReference>
<dbReference type="InterPro" id="IPR012337">
    <property type="entry name" value="RNaseH-like_sf"/>
</dbReference>
<evidence type="ECO:0000256" key="10">
    <source>
        <dbReference type="ARBA" id="ARBA00022723"/>
    </source>
</evidence>
<dbReference type="GO" id="GO:0005737">
    <property type="term" value="C:cytoplasm"/>
    <property type="evidence" value="ECO:0007669"/>
    <property type="project" value="UniProtKB-SubCell"/>
</dbReference>
<dbReference type="InterPro" id="IPR001352">
    <property type="entry name" value="RNase_HII/HIII"/>
</dbReference>
<evidence type="ECO:0000313" key="19">
    <source>
        <dbReference type="Proteomes" id="UP000676456"/>
    </source>
</evidence>
<evidence type="ECO:0000256" key="4">
    <source>
        <dbReference type="ARBA" id="ARBA00004496"/>
    </source>
</evidence>
<evidence type="ECO:0000259" key="17">
    <source>
        <dbReference type="PROSITE" id="PS51975"/>
    </source>
</evidence>
<keyword evidence="10 14" id="KW-0479">Metal-binding</keyword>
<name>A0A942ULS7_9BACI</name>
<dbReference type="FunFam" id="3.30.420.10:FF:000006">
    <property type="entry name" value="Ribonuclease HII"/>
    <property type="match status" value="1"/>
</dbReference>
<feature type="binding site" evidence="14 15">
    <location>
        <position position="78"/>
    </location>
    <ligand>
        <name>a divalent metal cation</name>
        <dbReference type="ChEBI" id="CHEBI:60240"/>
    </ligand>
</feature>
<dbReference type="Proteomes" id="UP000676456">
    <property type="component" value="Unassembled WGS sequence"/>
</dbReference>
<evidence type="ECO:0000256" key="14">
    <source>
        <dbReference type="HAMAP-Rule" id="MF_00052"/>
    </source>
</evidence>
<keyword evidence="9 14" id="KW-0540">Nuclease</keyword>
<comment type="caution">
    <text evidence="18">The sequence shown here is derived from an EMBL/GenBank/DDBJ whole genome shotgun (WGS) entry which is preliminary data.</text>
</comment>
<evidence type="ECO:0000256" key="7">
    <source>
        <dbReference type="ARBA" id="ARBA00019179"/>
    </source>
</evidence>
<feature type="binding site" evidence="14 15">
    <location>
        <position position="79"/>
    </location>
    <ligand>
        <name>a divalent metal cation</name>
        <dbReference type="ChEBI" id="CHEBI:60240"/>
    </ligand>
</feature>
<evidence type="ECO:0000256" key="13">
    <source>
        <dbReference type="ARBA" id="ARBA00023211"/>
    </source>
</evidence>
<dbReference type="EC" id="3.1.26.4" evidence="6 14"/>
<keyword evidence="13 14" id="KW-0464">Manganese</keyword>
<proteinExistence type="inferred from homology"/>
<dbReference type="GO" id="GO:0032299">
    <property type="term" value="C:ribonuclease H2 complex"/>
    <property type="evidence" value="ECO:0007669"/>
    <property type="project" value="TreeGrafter"/>
</dbReference>
<organism evidence="18 19">
    <name type="scientific">Lederbergia citrea</name>
    <dbReference type="NCBI Taxonomy" id="2833581"/>
    <lineage>
        <taxon>Bacteria</taxon>
        <taxon>Bacillati</taxon>
        <taxon>Bacillota</taxon>
        <taxon>Bacilli</taxon>
        <taxon>Bacillales</taxon>
        <taxon>Bacillaceae</taxon>
        <taxon>Lederbergia</taxon>
    </lineage>
</organism>
<dbReference type="GO" id="GO:0006298">
    <property type="term" value="P:mismatch repair"/>
    <property type="evidence" value="ECO:0007669"/>
    <property type="project" value="TreeGrafter"/>
</dbReference>
<evidence type="ECO:0000313" key="18">
    <source>
        <dbReference type="EMBL" id="MBS4221612.1"/>
    </source>
</evidence>
<evidence type="ECO:0000256" key="6">
    <source>
        <dbReference type="ARBA" id="ARBA00012180"/>
    </source>
</evidence>
<evidence type="ECO:0000256" key="9">
    <source>
        <dbReference type="ARBA" id="ARBA00022722"/>
    </source>
</evidence>
<evidence type="ECO:0000256" key="12">
    <source>
        <dbReference type="ARBA" id="ARBA00022801"/>
    </source>
</evidence>
<dbReference type="NCBIfam" id="NF000595">
    <property type="entry name" value="PRK00015.1-3"/>
    <property type="match status" value="1"/>
</dbReference>
<dbReference type="CDD" id="cd07182">
    <property type="entry name" value="RNase_HII_bacteria_HII_like"/>
    <property type="match status" value="1"/>
</dbReference>